<protein>
    <submittedName>
        <fullName evidence="1">Uncharacterized protein</fullName>
    </submittedName>
</protein>
<evidence type="ECO:0000313" key="1">
    <source>
        <dbReference type="EMBL" id="BBU44490.1"/>
    </source>
</evidence>
<reference evidence="1 2" key="1">
    <citation type="submission" date="2020-01" db="EMBL/GenBank/DDBJ databases">
        <title>Complete Genome Sequence of Pseudomonas putida Strain TS312, Harboring the HdtS type N-acyl-homoserine Lactone Synthase, Isolated from a Paper Mill.</title>
        <authorList>
            <person name="Hosoe A."/>
            <person name="Suenaga T."/>
            <person name="Sugi T."/>
            <person name="Izumi T."/>
            <person name="Nagai N."/>
            <person name="Terada A."/>
        </authorList>
    </citation>
    <scope>NUCLEOTIDE SEQUENCE [LARGE SCALE GENOMIC DNA]</scope>
    <source>
        <strain evidence="1 2">TS312</strain>
    </source>
</reference>
<accession>A0A0P7D4M4</accession>
<dbReference type="Gene3D" id="3.10.20.560">
    <property type="entry name" value="Phenol hydroxylase"/>
    <property type="match status" value="1"/>
</dbReference>
<organism evidence="1 2">
    <name type="scientific">Pseudomonas putida</name>
    <name type="common">Arthrobacter siderocapsulatus</name>
    <dbReference type="NCBI Taxonomy" id="303"/>
    <lineage>
        <taxon>Bacteria</taxon>
        <taxon>Pseudomonadati</taxon>
        <taxon>Pseudomonadota</taxon>
        <taxon>Gammaproteobacteria</taxon>
        <taxon>Pseudomonadales</taxon>
        <taxon>Pseudomonadaceae</taxon>
        <taxon>Pseudomonas</taxon>
    </lineage>
</organism>
<dbReference type="GeneID" id="83669252"/>
<evidence type="ECO:0000313" key="2">
    <source>
        <dbReference type="Proteomes" id="UP000464661"/>
    </source>
</evidence>
<gene>
    <name evidence="1" type="ORF">PPTS312_24050</name>
</gene>
<dbReference type="InterPro" id="IPR006756">
    <property type="entry name" value="Phenol_hydroxylase"/>
</dbReference>
<name>A0A0P7D4M4_PSEPU</name>
<dbReference type="OrthoDB" id="5343663at2"/>
<dbReference type="GO" id="GO:0018662">
    <property type="term" value="F:phenol 2-monooxygenase activity"/>
    <property type="evidence" value="ECO:0007669"/>
    <property type="project" value="InterPro"/>
</dbReference>
<dbReference type="AlphaFoldDB" id="A0A0P7D4M4"/>
<dbReference type="RefSeq" id="WP_016714637.1">
    <property type="nucleotide sequence ID" value="NZ_AP022324.1"/>
</dbReference>
<dbReference type="InterPro" id="IPR043010">
    <property type="entry name" value="Phenol_hydroxylase_sf"/>
</dbReference>
<sequence>MPVTAIGTYTAQPLDRQANFHGAQLVYLCWENHLLFCAPFTLPVDPALPFAAFIEQVVKPAIALHPDAAQVDFATARWRLDEQPFTPDLARGLAANGITHKSLLHLHTPGLEGLGGSHN</sequence>
<proteinExistence type="predicted"/>
<dbReference type="Proteomes" id="UP000464661">
    <property type="component" value="Chromosome"/>
</dbReference>
<dbReference type="EMBL" id="AP022324">
    <property type="protein sequence ID" value="BBU44490.1"/>
    <property type="molecule type" value="Genomic_DNA"/>
</dbReference>
<dbReference type="Pfam" id="PF04663">
    <property type="entry name" value="Phenol_monoox"/>
    <property type="match status" value="1"/>
</dbReference>